<keyword evidence="3" id="KW-1185">Reference proteome</keyword>
<dbReference type="AlphaFoldDB" id="Q1H4C7"/>
<proteinExistence type="predicted"/>
<evidence type="ECO:0000256" key="1">
    <source>
        <dbReference type="SAM" id="MobiDB-lite"/>
    </source>
</evidence>
<accession>Q1H4C7</accession>
<organism evidence="2 3">
    <name type="scientific">Methylobacillus flagellatus (strain ATCC 51484 / DSM 6875 / VKM B-1610 / KT)</name>
    <dbReference type="NCBI Taxonomy" id="265072"/>
    <lineage>
        <taxon>Bacteria</taxon>
        <taxon>Pseudomonadati</taxon>
        <taxon>Pseudomonadota</taxon>
        <taxon>Betaproteobacteria</taxon>
        <taxon>Nitrosomonadales</taxon>
        <taxon>Methylophilaceae</taxon>
        <taxon>Methylobacillus</taxon>
    </lineage>
</organism>
<protein>
    <submittedName>
        <fullName evidence="2">Uncharacterized protein</fullName>
    </submittedName>
</protein>
<dbReference type="EMBL" id="CP000284">
    <property type="protein sequence ID" value="ABE48660.1"/>
    <property type="molecule type" value="Genomic_DNA"/>
</dbReference>
<evidence type="ECO:0000313" key="3">
    <source>
        <dbReference type="Proteomes" id="UP000002440"/>
    </source>
</evidence>
<name>Q1H4C7_METFK</name>
<feature type="compositionally biased region" description="Polar residues" evidence="1">
    <location>
        <begin position="1"/>
        <end position="14"/>
    </location>
</feature>
<dbReference type="STRING" id="265072.Mfla_0389"/>
<feature type="region of interest" description="Disordered" evidence="1">
    <location>
        <begin position="1"/>
        <end position="21"/>
    </location>
</feature>
<dbReference type="HOGENOM" id="CLU_2118167_0_0_4"/>
<dbReference type="KEGG" id="mfa:Mfla_0389"/>
<dbReference type="Proteomes" id="UP000002440">
    <property type="component" value="Chromosome"/>
</dbReference>
<gene>
    <name evidence="2" type="ordered locus">Mfla_0389</name>
</gene>
<evidence type="ECO:0000313" key="2">
    <source>
        <dbReference type="EMBL" id="ABE48660.1"/>
    </source>
</evidence>
<reference evidence="2 3" key="1">
    <citation type="submission" date="2006-03" db="EMBL/GenBank/DDBJ databases">
        <title>Complete sequence of Methylobacillus flagellatus KT.</title>
        <authorList>
            <consortium name="US DOE Joint Genome Institute"/>
            <person name="Copeland A."/>
            <person name="Lucas S."/>
            <person name="Lapidus A."/>
            <person name="Barry K."/>
            <person name="Detter J.C."/>
            <person name="Glavina del Rio T."/>
            <person name="Hammon N."/>
            <person name="Israni S."/>
            <person name="Dalin E."/>
            <person name="Tice H."/>
            <person name="Pitluck S."/>
            <person name="Brettin T."/>
            <person name="Bruce D."/>
            <person name="Han C."/>
            <person name="Tapia R."/>
            <person name="Saunders E."/>
            <person name="Gilna P."/>
            <person name="Schmutz J."/>
            <person name="Larimer F."/>
            <person name="Land M."/>
            <person name="Kyrpides N."/>
            <person name="Anderson I."/>
            <person name="Richardson P."/>
        </authorList>
    </citation>
    <scope>NUCLEOTIDE SEQUENCE [LARGE SCALE GENOMIC DNA]</scope>
    <source>
        <strain evidence="3">KT / ATCC 51484 / DSM 6875</strain>
    </source>
</reference>
<sequence length="114" mass="12594">MPSMNSSTYPSMQKSRPDIDDAECGASLRHLSPEEMEQTLKDYAGSFTLKPSERARLFAGSVARRLHGAGSHLKRAGKRAVKHVGAKVAYAASHKLKDMAARIEQRADRLEQDK</sequence>